<dbReference type="GO" id="GO:0015171">
    <property type="term" value="F:amino acid transmembrane transporter activity"/>
    <property type="evidence" value="ECO:0007669"/>
    <property type="project" value="TreeGrafter"/>
</dbReference>
<proteinExistence type="predicted"/>
<dbReference type="PANTHER" id="PTHR30086:SF20">
    <property type="entry name" value="ARGININE EXPORTER PROTEIN ARGO-RELATED"/>
    <property type="match status" value="1"/>
</dbReference>
<dbReference type="GO" id="GO:0005886">
    <property type="term" value="C:plasma membrane"/>
    <property type="evidence" value="ECO:0007669"/>
    <property type="project" value="UniProtKB-SubCell"/>
</dbReference>
<evidence type="ECO:0000313" key="8">
    <source>
        <dbReference type="Proteomes" id="UP000294739"/>
    </source>
</evidence>
<keyword evidence="8" id="KW-1185">Reference proteome</keyword>
<dbReference type="InParanoid" id="A0A4R5DNJ6"/>
<dbReference type="InterPro" id="IPR001123">
    <property type="entry name" value="LeuE-type"/>
</dbReference>
<evidence type="ECO:0000256" key="5">
    <source>
        <dbReference type="ARBA" id="ARBA00023136"/>
    </source>
</evidence>
<dbReference type="Proteomes" id="UP000294739">
    <property type="component" value="Unassembled WGS sequence"/>
</dbReference>
<protein>
    <submittedName>
        <fullName evidence="7">LysE family translocator</fullName>
    </submittedName>
</protein>
<keyword evidence="4 6" id="KW-1133">Transmembrane helix</keyword>
<dbReference type="Pfam" id="PF01810">
    <property type="entry name" value="LysE"/>
    <property type="match status" value="1"/>
</dbReference>
<comment type="caution">
    <text evidence="7">The sequence shown here is derived from an EMBL/GenBank/DDBJ whole genome shotgun (WGS) entry which is preliminary data.</text>
</comment>
<evidence type="ECO:0000256" key="2">
    <source>
        <dbReference type="ARBA" id="ARBA00022475"/>
    </source>
</evidence>
<keyword evidence="3 6" id="KW-0812">Transmembrane</keyword>
<reference evidence="7 8" key="1">
    <citation type="submission" date="2019-03" db="EMBL/GenBank/DDBJ databases">
        <title>Draft genome sequences of novel Actinobacteria.</title>
        <authorList>
            <person name="Sahin N."/>
            <person name="Ay H."/>
            <person name="Saygin H."/>
        </authorList>
    </citation>
    <scope>NUCLEOTIDE SEQUENCE [LARGE SCALE GENOMIC DNA]</scope>
    <source>
        <strain evidence="7 8">5K138</strain>
    </source>
</reference>
<feature type="transmembrane region" description="Helical" evidence="6">
    <location>
        <begin position="151"/>
        <end position="173"/>
    </location>
</feature>
<evidence type="ECO:0000256" key="3">
    <source>
        <dbReference type="ARBA" id="ARBA00022692"/>
    </source>
</evidence>
<organism evidence="7 8">
    <name type="scientific">Jiangella asiatica</name>
    <dbReference type="NCBI Taxonomy" id="2530372"/>
    <lineage>
        <taxon>Bacteria</taxon>
        <taxon>Bacillati</taxon>
        <taxon>Actinomycetota</taxon>
        <taxon>Actinomycetes</taxon>
        <taxon>Jiangellales</taxon>
        <taxon>Jiangellaceae</taxon>
        <taxon>Jiangella</taxon>
    </lineage>
</organism>
<evidence type="ECO:0000256" key="6">
    <source>
        <dbReference type="SAM" id="Phobius"/>
    </source>
</evidence>
<keyword evidence="5 6" id="KW-0472">Membrane</keyword>
<evidence type="ECO:0000313" key="7">
    <source>
        <dbReference type="EMBL" id="TDE15127.1"/>
    </source>
</evidence>
<accession>A0A4R5DNJ6</accession>
<dbReference type="PANTHER" id="PTHR30086">
    <property type="entry name" value="ARGININE EXPORTER PROTEIN ARGO"/>
    <property type="match status" value="1"/>
</dbReference>
<comment type="subcellular location">
    <subcellularLocation>
        <location evidence="1">Cell membrane</location>
        <topology evidence="1">Multi-pass membrane protein</topology>
    </subcellularLocation>
</comment>
<evidence type="ECO:0000256" key="4">
    <source>
        <dbReference type="ARBA" id="ARBA00022989"/>
    </source>
</evidence>
<dbReference type="AlphaFoldDB" id="A0A4R5DNJ6"/>
<keyword evidence="2" id="KW-1003">Cell membrane</keyword>
<feature type="transmembrane region" description="Helical" evidence="6">
    <location>
        <begin position="66"/>
        <end position="86"/>
    </location>
</feature>
<feature type="transmembrane region" description="Helical" evidence="6">
    <location>
        <begin position="193"/>
        <end position="211"/>
    </location>
</feature>
<dbReference type="OrthoDB" id="3175972at2"/>
<evidence type="ECO:0000256" key="1">
    <source>
        <dbReference type="ARBA" id="ARBA00004651"/>
    </source>
</evidence>
<name>A0A4R5DNJ6_9ACTN</name>
<gene>
    <name evidence="7" type="ORF">E1269_02565</name>
</gene>
<sequence length="216" mass="22352">MWGFGLALLPIVLTPGASLALVAAREAAGDRRGAAWVVGGTALGIVTHAVLAGVGLSAVVMRSAEAYTVVRLAGAAYLVALGVHLLRRATRKAAGITDPTVPASSSAERSRRDLPTTGHVLTGAYLANVLNPKAAAVYLTLAPQFVPERSVGVASMLGLGLVHIILMAGWLAVWVWSIARARRAVPVSRLSRWMDTVGGLALAVLGVKLLLSRPST</sequence>
<feature type="transmembrane region" description="Helical" evidence="6">
    <location>
        <begin position="36"/>
        <end position="60"/>
    </location>
</feature>
<dbReference type="EMBL" id="SMKZ01000002">
    <property type="protein sequence ID" value="TDE15127.1"/>
    <property type="molecule type" value="Genomic_DNA"/>
</dbReference>
<feature type="transmembrane region" description="Helical" evidence="6">
    <location>
        <begin position="6"/>
        <end position="24"/>
    </location>
</feature>